<dbReference type="InterPro" id="IPR005467">
    <property type="entry name" value="His_kinase_dom"/>
</dbReference>
<dbReference type="Pfam" id="PF02518">
    <property type="entry name" value="HATPase_c"/>
    <property type="match status" value="1"/>
</dbReference>
<feature type="domain" description="PAC" evidence="5">
    <location>
        <begin position="1737"/>
        <end position="1789"/>
    </location>
</feature>
<dbReference type="PROSITE" id="PS50113">
    <property type="entry name" value="PAC"/>
    <property type="match status" value="4"/>
</dbReference>
<accession>A0AA96WPP8</accession>
<dbReference type="Gene3D" id="3.30.450.20">
    <property type="entry name" value="PAS domain"/>
    <property type="match status" value="5"/>
</dbReference>
<dbReference type="SUPFAM" id="SSF55785">
    <property type="entry name" value="PYP-like sensor domain (PAS domain)"/>
    <property type="match status" value="5"/>
</dbReference>
<gene>
    <name evidence="6" type="ORF">HJG54_28110</name>
</gene>
<feature type="domain" description="PAC" evidence="5">
    <location>
        <begin position="1864"/>
        <end position="1912"/>
    </location>
</feature>
<dbReference type="InterPro" id="IPR013655">
    <property type="entry name" value="PAS_fold_3"/>
</dbReference>
<dbReference type="SUPFAM" id="SSF55781">
    <property type="entry name" value="GAF domain-like"/>
    <property type="match status" value="1"/>
</dbReference>
<dbReference type="SMART" id="SM00387">
    <property type="entry name" value="HATPase_c"/>
    <property type="match status" value="1"/>
</dbReference>
<dbReference type="Gene3D" id="3.40.50.300">
    <property type="entry name" value="P-loop containing nucleotide triphosphate hydrolases"/>
    <property type="match status" value="1"/>
</dbReference>
<dbReference type="GO" id="GO:0006355">
    <property type="term" value="P:regulation of DNA-templated transcription"/>
    <property type="evidence" value="ECO:0007669"/>
    <property type="project" value="InterPro"/>
</dbReference>
<dbReference type="CDD" id="cd00130">
    <property type="entry name" value="PAS"/>
    <property type="match status" value="4"/>
</dbReference>
<dbReference type="InterPro" id="IPR003594">
    <property type="entry name" value="HATPase_dom"/>
</dbReference>
<dbReference type="Pfam" id="PF00989">
    <property type="entry name" value="PAS"/>
    <property type="match status" value="1"/>
</dbReference>
<dbReference type="InterPro" id="IPR027417">
    <property type="entry name" value="P-loop_NTPase"/>
</dbReference>
<feature type="domain" description="Histidine kinase" evidence="3">
    <location>
        <begin position="2175"/>
        <end position="2363"/>
    </location>
</feature>
<dbReference type="Pfam" id="PF08448">
    <property type="entry name" value="PAS_4"/>
    <property type="match status" value="2"/>
</dbReference>
<dbReference type="Pfam" id="PF08447">
    <property type="entry name" value="PAS_3"/>
    <property type="match status" value="1"/>
</dbReference>
<dbReference type="FunFam" id="1.20.5.1930:FF:000005">
    <property type="entry name" value="Two-component sensor histidine kinase"/>
    <property type="match status" value="1"/>
</dbReference>
<dbReference type="PROSITE" id="PS50109">
    <property type="entry name" value="HIS_KIN"/>
    <property type="match status" value="1"/>
</dbReference>
<dbReference type="EMBL" id="CP053586">
    <property type="protein sequence ID" value="WNZ26306.1"/>
    <property type="molecule type" value="Genomic_DNA"/>
</dbReference>
<dbReference type="GO" id="GO:0005524">
    <property type="term" value="F:ATP binding"/>
    <property type="evidence" value="ECO:0007669"/>
    <property type="project" value="InterPro"/>
</dbReference>
<keyword evidence="1" id="KW-0418">Kinase</keyword>
<feature type="domain" description="PAC" evidence="5">
    <location>
        <begin position="1989"/>
        <end position="2042"/>
    </location>
</feature>
<reference evidence="6" key="1">
    <citation type="submission" date="2020-05" db="EMBL/GenBank/DDBJ databases">
        <authorList>
            <person name="Zhu T."/>
            <person name="Keshari N."/>
            <person name="Lu X."/>
        </authorList>
    </citation>
    <scope>NUCLEOTIDE SEQUENCE</scope>
    <source>
        <strain evidence="6">NK1-12</strain>
    </source>
</reference>
<evidence type="ECO:0000259" key="2">
    <source>
        <dbReference type="PROSITE" id="PS50011"/>
    </source>
</evidence>
<dbReference type="Gene3D" id="3.30.450.40">
    <property type="match status" value="1"/>
</dbReference>
<dbReference type="GO" id="GO:0016020">
    <property type="term" value="C:membrane"/>
    <property type="evidence" value="ECO:0007669"/>
    <property type="project" value="InterPro"/>
</dbReference>
<dbReference type="InterPro" id="IPR000719">
    <property type="entry name" value="Prot_kinase_dom"/>
</dbReference>
<evidence type="ECO:0000313" key="6">
    <source>
        <dbReference type="EMBL" id="WNZ26306.1"/>
    </source>
</evidence>
<dbReference type="InterPro" id="IPR000700">
    <property type="entry name" value="PAS-assoc_C"/>
</dbReference>
<dbReference type="GO" id="GO:0000155">
    <property type="term" value="F:phosphorelay sensor kinase activity"/>
    <property type="evidence" value="ECO:0007669"/>
    <property type="project" value="InterPro"/>
</dbReference>
<dbReference type="SMART" id="SM00065">
    <property type="entry name" value="GAF"/>
    <property type="match status" value="1"/>
</dbReference>
<protein>
    <submittedName>
        <fullName evidence="6">PAS domain S-box protein</fullName>
    </submittedName>
</protein>
<dbReference type="SUPFAM" id="SSF52540">
    <property type="entry name" value="P-loop containing nucleoside triphosphate hydrolases"/>
    <property type="match status" value="1"/>
</dbReference>
<dbReference type="PANTHER" id="PTHR43642">
    <property type="entry name" value="HYBRID SIGNAL TRANSDUCTION HISTIDINE KINASE G"/>
    <property type="match status" value="1"/>
</dbReference>
<feature type="domain" description="PAS" evidence="4">
    <location>
        <begin position="2043"/>
        <end position="2113"/>
    </location>
</feature>
<dbReference type="InterPro" id="IPR035965">
    <property type="entry name" value="PAS-like_dom_sf"/>
</dbReference>
<dbReference type="SMART" id="SM00091">
    <property type="entry name" value="PAS"/>
    <property type="match status" value="5"/>
</dbReference>
<feature type="domain" description="Protein kinase" evidence="2">
    <location>
        <begin position="7"/>
        <end position="278"/>
    </location>
</feature>
<sequence length="2363" mass="266065">MIALSGIAIQSKIYESSNSLVYRGIRTQDERAIVVKMLKQDYPSPQELTRYRQEYEITRSLNLEGVVKAYRQQDYQRTLVILLEDFGGESLEQWMRQQSGFCPMSLPAFLRLAIALTDILGSIHANTIIHKDINPGNIVFNPDTGVVKMIDFGIATRFNRTNPTFKSHYSLEGTLAYLSPEQTGRMNRSLDYRTDFYSLGITFYELLTGHLPFPTTNLLELIHCHIAKQPVPPHEMNATIPKPVSDIILKLMAKNAEDRYQSAWGIKADLEICVHQLEQSGQIERIELGLQDVSAQFQIPQKLYGREAEIAALSAAFDRVAGRETERGRHGEGETNNIPLSSSALASSEMLLVSGYAGIGKSALVQELYKPITQKRGYFISGKFDQLQRNIPYSAIADALQKLVQQLLGEPDEQLQQWRSRLLTALGSNGQIIIDVIPEVELIIGKQLPVPEVGATEAQNRFNRVFQQFIRVFCSQEYPLVIFLDDLQWADSATLKLIELMMLDEQTQFLFLIGAYRDNEVNLAHPLALTLERLRKQRAVLQEIILAPLTLEPLSQLIAETLHQNTDTVRSLAELVLHKTEGNPFFVGEFLRMLHSENLLTFDAALSSWQWNTAQIQAQNMTDNVVELLLLKLQKLPEGTQQMLRLAACVGAEFDLETLAIVGEQSPQAISLDLLAAIQADLIQPLSELDENLLVQEYKFLHDRVQQAAYALIDESQKQVVHLQIGRNLLKKTLPEQLSERLFKIVDHLNHGIELISDQAERNEIARLNLIAGQKAKAATAYEAAFKYFTAGIQLLDTDSWLSEYDLTLALYSETAGAAYLHGRFDQMEQLAEVVLDRAKTVLDKAQIYDSRIQGYLSQGNLKEALKIGLEVLKLLGVILPENPSELDVRGGLEETAARLAEREIEDLVKLPEMTAPEPLAAMSILANIGAAAFIVSPPLVILITCKTVNLSINYGNSIWSPLYYAAYGFVLCGVVQDIELGYKFGQLALSLAERLNTKKGKAKALQLFSDHVMQWKVHLKETIPLLVEAYQEGVETGDFETAGYAAYDVCYNSFFVGEELTQLEQKTATYSKAVDRIRRESPSTWIAIVWQTILNLLDRSENPSRLVGRVCNEEEALSHAIAVKDGTAIQMLYLHKVILFYLFEEYHQAVQTAILARKHFEEATAIKVLPVFCFYHSLALLSLSPDASNSEKVAWLNCVNTNQEKMQKWAEHAPMNYLHEFHLVEAEKARVLGQFLEAEEFYERAIAGAAENEYIQEEALAYELAAKHYLARGREKIAQTYMKEAHYCYDRWGATAKAKDLETRYPQFFSQSPKAASTSIPITAETITNPFHTAFDLAAVMKASQAISREIELKQLLRSLMQILIENAGAQTGYLILENSGEWSIEAACELNADENACATQVLQSIPIADQLPESIIQYVIRTLKPVTLNDATREGAFLNEPYIQQNQPQSIFCLPLLNQAKLVGVLYLENRLAAGVFTPERSQVLQLLSTQAAIAIENANLYSELRAKESKITQFLEAIPVGIAIVDAAGRPYYTNQYGNQLTGKETDTSIAPEQISEAYQLYVAGTDQIYPAESLPIVRALRGERIRTEDIEIRRDHVTILVEARGTPVFDQQGNITYAIATFQDITERKQAEKLLADYNCTLEKQVAERTAALRQSEANYRNLLQTANSVIICYDTQGRIRYINDYGVKLLGYEEHQIVGRTLFETIIPDIETSGRDVRPMVHDLLRNPQSYPQGEGENLCRDGRRVWMAWSNQAIFNDQGEVVEILSVGNDTTQRKQAEEALQRSEAKFRTIFENSQVGIFRNRLSDGLILNANQRLANLLGFDSPEEIIGLEHSIGYFVNPSDRQQAHELLKRDGELRSYEFQMRKRDGTVFWVLSSCYLNEDDDYIEGVIADISDRKQAEAALQTSEERLRLALTASNQGLYDLDLKTEERIVNPEYALMLGYNPATFHETISEWIARLHPDDRESVVATYRAYIAGEIPSYQAEYRQRTQDGQWKWTLSVGKIVAWDESGQPMRMLGVYTDIDDRKRAEVALQASEAELRALFSAIPDPLCIFDAEGRLVCAIQGNPSYEELHREEYIGTTLHQLYAQEKANEFLSYIQQAVRTQQVLTVEYSQWIAEQETWFSARIAPIQHDQVIWLARDITPQKQAEAASIIEERNRMAREIHDTLAQAFTGILAQVGAAKQVLTDDVEATGAHLDLIKELARTGLTEARRSVVALRPQLLEEGSLQSALHHLVAQLRTAAMDTTLYYEIEGAVYALSTEVESNLLRIGQEALTNTMRHANADEIHVELRYDRDQVCLRVKDNGQGFGVGSIPSSEGFGLLGMSERAERIGAQLTIRSQPGQGTEIIVTVDRE</sequence>
<dbReference type="InterPro" id="IPR036890">
    <property type="entry name" value="HATPase_C_sf"/>
</dbReference>
<dbReference type="PANTHER" id="PTHR43642:SF1">
    <property type="entry name" value="HYBRID SIGNAL TRANSDUCTION HISTIDINE KINASE G"/>
    <property type="match status" value="1"/>
</dbReference>
<dbReference type="InterPro" id="IPR011009">
    <property type="entry name" value="Kinase-like_dom_sf"/>
</dbReference>
<dbReference type="RefSeq" id="WP_316432560.1">
    <property type="nucleotide sequence ID" value="NZ_CP053586.1"/>
</dbReference>
<dbReference type="InterPro" id="IPR000014">
    <property type="entry name" value="PAS"/>
</dbReference>
<proteinExistence type="predicted"/>
<feature type="domain" description="PAS" evidence="4">
    <location>
        <begin position="1660"/>
        <end position="1733"/>
    </location>
</feature>
<dbReference type="Pfam" id="PF13191">
    <property type="entry name" value="AAA_16"/>
    <property type="match status" value="1"/>
</dbReference>
<dbReference type="Pfam" id="PF07730">
    <property type="entry name" value="HisKA_3"/>
    <property type="match status" value="1"/>
</dbReference>
<feature type="domain" description="PAC" evidence="5">
    <location>
        <begin position="1589"/>
        <end position="1641"/>
    </location>
</feature>
<dbReference type="InterPro" id="IPR053159">
    <property type="entry name" value="Hybrid_Histidine_Kinase"/>
</dbReference>
<dbReference type="NCBIfam" id="TIGR00229">
    <property type="entry name" value="sensory_box"/>
    <property type="match status" value="5"/>
</dbReference>
<dbReference type="SMART" id="SM00086">
    <property type="entry name" value="PAC"/>
    <property type="match status" value="4"/>
</dbReference>
<evidence type="ECO:0000259" key="4">
    <source>
        <dbReference type="PROSITE" id="PS50112"/>
    </source>
</evidence>
<dbReference type="Gene3D" id="3.30.565.10">
    <property type="entry name" value="Histidine kinase-like ATPase, C-terminal domain"/>
    <property type="match status" value="1"/>
</dbReference>
<dbReference type="InterPro" id="IPR041664">
    <property type="entry name" value="AAA_16"/>
</dbReference>
<dbReference type="InterPro" id="IPR011990">
    <property type="entry name" value="TPR-like_helical_dom_sf"/>
</dbReference>
<dbReference type="SUPFAM" id="SSF48452">
    <property type="entry name" value="TPR-like"/>
    <property type="match status" value="1"/>
</dbReference>
<dbReference type="InterPro" id="IPR003018">
    <property type="entry name" value="GAF"/>
</dbReference>
<dbReference type="Pfam" id="PF01590">
    <property type="entry name" value="GAF"/>
    <property type="match status" value="1"/>
</dbReference>
<dbReference type="Pfam" id="PF13426">
    <property type="entry name" value="PAS_9"/>
    <property type="match status" value="1"/>
</dbReference>
<evidence type="ECO:0000259" key="5">
    <source>
        <dbReference type="PROSITE" id="PS50113"/>
    </source>
</evidence>
<dbReference type="PROSITE" id="PS50112">
    <property type="entry name" value="PAS"/>
    <property type="match status" value="5"/>
</dbReference>
<dbReference type="SUPFAM" id="SSF56112">
    <property type="entry name" value="Protein kinase-like (PK-like)"/>
    <property type="match status" value="1"/>
</dbReference>
<dbReference type="InterPro" id="IPR029016">
    <property type="entry name" value="GAF-like_dom_sf"/>
</dbReference>
<dbReference type="Pfam" id="PF00069">
    <property type="entry name" value="Pkinase"/>
    <property type="match status" value="1"/>
</dbReference>
<dbReference type="InterPro" id="IPR013767">
    <property type="entry name" value="PAS_fold"/>
</dbReference>
<feature type="domain" description="PAS" evidence="4">
    <location>
        <begin position="1913"/>
        <end position="1985"/>
    </location>
</feature>
<dbReference type="CDD" id="cd14014">
    <property type="entry name" value="STKc_PknB_like"/>
    <property type="match status" value="1"/>
</dbReference>
<dbReference type="PROSITE" id="PS50011">
    <property type="entry name" value="PROTEIN_KINASE_DOM"/>
    <property type="match status" value="1"/>
</dbReference>
<dbReference type="InterPro" id="IPR011712">
    <property type="entry name" value="Sig_transdc_His_kin_sub3_dim/P"/>
</dbReference>
<dbReference type="GO" id="GO:0046983">
    <property type="term" value="F:protein dimerization activity"/>
    <property type="evidence" value="ECO:0007669"/>
    <property type="project" value="InterPro"/>
</dbReference>
<dbReference type="FunFam" id="3.30.565.10:FF:000344">
    <property type="entry name" value="Sensory transduction histidine kinase"/>
    <property type="match status" value="1"/>
</dbReference>
<organism evidence="6">
    <name type="scientific">Leptolyngbya sp. NK1-12</name>
    <dbReference type="NCBI Taxonomy" id="2547451"/>
    <lineage>
        <taxon>Bacteria</taxon>
        <taxon>Bacillati</taxon>
        <taxon>Cyanobacteriota</taxon>
        <taxon>Cyanophyceae</taxon>
        <taxon>Leptolyngbyales</taxon>
        <taxon>Leptolyngbyaceae</taxon>
        <taxon>Leptolyngbya group</taxon>
        <taxon>Leptolyngbya</taxon>
    </lineage>
</organism>
<evidence type="ECO:0000256" key="1">
    <source>
        <dbReference type="ARBA" id="ARBA00022777"/>
    </source>
</evidence>
<dbReference type="InterPro" id="IPR001610">
    <property type="entry name" value="PAC"/>
</dbReference>
<dbReference type="SUPFAM" id="SSF55874">
    <property type="entry name" value="ATPase domain of HSP90 chaperone/DNA topoisomerase II/histidine kinase"/>
    <property type="match status" value="1"/>
</dbReference>
<feature type="domain" description="PAS" evidence="4">
    <location>
        <begin position="1790"/>
        <end position="1859"/>
    </location>
</feature>
<evidence type="ECO:0000259" key="3">
    <source>
        <dbReference type="PROSITE" id="PS50109"/>
    </source>
</evidence>
<keyword evidence="1" id="KW-0808">Transferase</keyword>
<name>A0AA96WPP8_9CYAN</name>
<dbReference type="CDD" id="cd16917">
    <property type="entry name" value="HATPase_UhpB-NarQ-NarX-like"/>
    <property type="match status" value="1"/>
</dbReference>
<dbReference type="Gene3D" id="1.10.510.10">
    <property type="entry name" value="Transferase(Phosphotransferase) domain 1"/>
    <property type="match status" value="1"/>
</dbReference>
<dbReference type="Gene3D" id="1.20.5.1930">
    <property type="match status" value="1"/>
</dbReference>
<dbReference type="InterPro" id="IPR013656">
    <property type="entry name" value="PAS_4"/>
</dbReference>
<feature type="domain" description="PAS" evidence="4">
    <location>
        <begin position="1510"/>
        <end position="1546"/>
    </location>
</feature>